<dbReference type="InterPro" id="IPR032466">
    <property type="entry name" value="Metal_Hydrolase"/>
</dbReference>
<dbReference type="AlphaFoldDB" id="A0A173YHT4"/>
<gene>
    <name evidence="1" type="ORF">ERS852406_00475</name>
</gene>
<keyword evidence="1" id="KW-0378">Hydrolase</keyword>
<dbReference type="PROSITE" id="PS51365">
    <property type="entry name" value="RENAL_DIPEPTIDASE_2"/>
    <property type="match status" value="1"/>
</dbReference>
<organism evidence="1 2">
    <name type="scientific">Fusicatenibacter saccharivorans</name>
    <dbReference type="NCBI Taxonomy" id="1150298"/>
    <lineage>
        <taxon>Bacteria</taxon>
        <taxon>Bacillati</taxon>
        <taxon>Bacillota</taxon>
        <taxon>Clostridia</taxon>
        <taxon>Lachnospirales</taxon>
        <taxon>Lachnospiraceae</taxon>
        <taxon>Fusicatenibacter</taxon>
    </lineage>
</organism>
<dbReference type="EMBL" id="CYYV01000002">
    <property type="protein sequence ID" value="CUN63811.1"/>
    <property type="molecule type" value="Genomic_DNA"/>
</dbReference>
<reference evidence="1 2" key="1">
    <citation type="submission" date="2015-09" db="EMBL/GenBank/DDBJ databases">
        <authorList>
            <consortium name="Pathogen Informatics"/>
        </authorList>
    </citation>
    <scope>NUCLEOTIDE SEQUENCE [LARGE SCALE GENOMIC DNA]</scope>
    <source>
        <strain evidence="1 2">2789STDY5608849</strain>
    </source>
</reference>
<dbReference type="Proteomes" id="UP000095706">
    <property type="component" value="Unassembled WGS sequence"/>
</dbReference>
<dbReference type="SUPFAM" id="SSF51556">
    <property type="entry name" value="Metallo-dependent hydrolases"/>
    <property type="match status" value="1"/>
</dbReference>
<dbReference type="GO" id="GO:0070573">
    <property type="term" value="F:metallodipeptidase activity"/>
    <property type="evidence" value="ECO:0007669"/>
    <property type="project" value="InterPro"/>
</dbReference>
<accession>A0A173YHT4</accession>
<evidence type="ECO:0000313" key="1">
    <source>
        <dbReference type="EMBL" id="CUN63811.1"/>
    </source>
</evidence>
<protein>
    <submittedName>
        <fullName evidence="1">Predicted metal-dependent hydrolase of the TIM-barrel fold</fullName>
    </submittedName>
</protein>
<dbReference type="Pfam" id="PF01244">
    <property type="entry name" value="Peptidase_M19"/>
    <property type="match status" value="1"/>
</dbReference>
<dbReference type="RefSeq" id="WP_055226241.1">
    <property type="nucleotide sequence ID" value="NZ_CYYV01000002.1"/>
</dbReference>
<dbReference type="PANTHER" id="PTHR10443">
    <property type="entry name" value="MICROSOMAL DIPEPTIDASE"/>
    <property type="match status" value="1"/>
</dbReference>
<evidence type="ECO:0000313" key="2">
    <source>
        <dbReference type="Proteomes" id="UP000095706"/>
    </source>
</evidence>
<name>A0A173YHT4_9FIRM</name>
<dbReference type="GO" id="GO:0006508">
    <property type="term" value="P:proteolysis"/>
    <property type="evidence" value="ECO:0007669"/>
    <property type="project" value="InterPro"/>
</dbReference>
<dbReference type="Gene3D" id="3.20.20.140">
    <property type="entry name" value="Metal-dependent hydrolases"/>
    <property type="match status" value="1"/>
</dbReference>
<proteinExistence type="predicted"/>
<dbReference type="InterPro" id="IPR008257">
    <property type="entry name" value="Pept_M19"/>
</dbReference>
<dbReference type="CDD" id="cd01301">
    <property type="entry name" value="rDP_like"/>
    <property type="match status" value="1"/>
</dbReference>
<dbReference type="PANTHER" id="PTHR10443:SF12">
    <property type="entry name" value="DIPEPTIDASE"/>
    <property type="match status" value="1"/>
</dbReference>
<sequence>MFQVIDMHCDTIPALQWKEKQEHLADADLQINLDKLEKGGSLCQCFSLFTFLKGLKDETPFEHVRKLADLWKSEVERYPDRICQIKTYADLMQVQKEGKIGAVMTVEEGGVYEGSIEKLHTLYDLGVRISTLTWNFPNELGFPNPAQEEGKPYLPDLENGLTSTGIAFVEEMERLGIVIDLSHLNDAGIRDVFAHTRGPVIASHSNARGACFHLRNLSDEMIRQLAERGGVTGINFCPSFLREEEPAAKKASTMDMVRHMKYLRNVGGIDIIGLGTDFDGFSGETDVPDTAHMQHLADVMSHEGFTDEEIEKVFSKNVLRVFRECWK</sequence>